<dbReference type="SMART" id="SM01252">
    <property type="entry name" value="KilA-N"/>
    <property type="match status" value="1"/>
</dbReference>
<dbReference type="Pfam" id="PF04383">
    <property type="entry name" value="KilA-N"/>
    <property type="match status" value="1"/>
</dbReference>
<dbReference type="EMBL" id="AQFM01000039">
    <property type="protein sequence ID" value="EOR06441.1"/>
    <property type="molecule type" value="Genomic_DNA"/>
</dbReference>
<gene>
    <name evidence="2" type="ORF">I593_02308</name>
</gene>
<protein>
    <recommendedName>
        <fullName evidence="1">KilA-N domain-containing protein</fullName>
    </recommendedName>
</protein>
<comment type="caution">
    <text evidence="2">The sequence shown here is derived from an EMBL/GenBank/DDBJ whole genome shotgun (WGS) entry which is preliminary data.</text>
</comment>
<dbReference type="PROSITE" id="PS51301">
    <property type="entry name" value="KILA_N"/>
    <property type="match status" value="1"/>
</dbReference>
<keyword evidence="3" id="KW-1185">Reference proteome</keyword>
<name>R9B219_9GAMM</name>
<dbReference type="PATRIC" id="fig|1120927.3.peg.2241"/>
<evidence type="ECO:0000259" key="1">
    <source>
        <dbReference type="PROSITE" id="PS51301"/>
    </source>
</evidence>
<accession>R9B219</accession>
<reference evidence="2 3" key="1">
    <citation type="submission" date="2013-03" db="EMBL/GenBank/DDBJ databases">
        <title>The Genome Sequence of Acinetobacter tandoii CIP 107469.</title>
        <authorList>
            <consortium name="The Broad Institute Genome Sequencing Platform"/>
            <consortium name="The Broad Institute Genome Sequencing Center for Infectious Disease"/>
            <person name="Cerqueira G."/>
            <person name="Feldgarden M."/>
            <person name="Courvalin P."/>
            <person name="Perichon B."/>
            <person name="Grillot-Courvalin C."/>
            <person name="Clermont D."/>
            <person name="Rocha E."/>
            <person name="Yoon E.-J."/>
            <person name="Nemec A."/>
            <person name="Walker B."/>
            <person name="Young S.K."/>
            <person name="Zeng Q."/>
            <person name="Gargeya S."/>
            <person name="Fitzgerald M."/>
            <person name="Haas B."/>
            <person name="Abouelleil A."/>
            <person name="Alvarado L."/>
            <person name="Arachchi H.M."/>
            <person name="Berlin A.M."/>
            <person name="Chapman S.B."/>
            <person name="Dewar J."/>
            <person name="Goldberg J."/>
            <person name="Griggs A."/>
            <person name="Gujja S."/>
            <person name="Hansen M."/>
            <person name="Howarth C."/>
            <person name="Imamovic A."/>
            <person name="Larimer J."/>
            <person name="McCowan C."/>
            <person name="Murphy C."/>
            <person name="Neiman D."/>
            <person name="Pearson M."/>
            <person name="Priest M."/>
            <person name="Roberts A."/>
            <person name="Saif S."/>
            <person name="Shea T."/>
            <person name="Sisk P."/>
            <person name="Sykes S."/>
            <person name="Wortman J."/>
            <person name="Nusbaum C."/>
            <person name="Birren B."/>
        </authorList>
    </citation>
    <scope>NUCLEOTIDE SEQUENCE [LARGE SCALE GENOMIC DNA]</scope>
    <source>
        <strain evidence="2 3">CIP 107469</strain>
    </source>
</reference>
<evidence type="ECO:0000313" key="2">
    <source>
        <dbReference type="EMBL" id="EOR06441.1"/>
    </source>
</evidence>
<evidence type="ECO:0000313" key="3">
    <source>
        <dbReference type="Proteomes" id="UP000016201"/>
    </source>
</evidence>
<dbReference type="Proteomes" id="UP000016201">
    <property type="component" value="Unassembled WGS sequence"/>
</dbReference>
<proteinExistence type="predicted"/>
<dbReference type="InterPro" id="IPR018004">
    <property type="entry name" value="KilA/APSES_HTH"/>
</dbReference>
<dbReference type="InterPro" id="IPR017880">
    <property type="entry name" value="KilA_N"/>
</dbReference>
<organism evidence="2 3">
    <name type="scientific">Acinetobacter tandoii DSM 14970 = CIP 107469</name>
    <dbReference type="NCBI Taxonomy" id="1120927"/>
    <lineage>
        <taxon>Bacteria</taxon>
        <taxon>Pseudomonadati</taxon>
        <taxon>Pseudomonadota</taxon>
        <taxon>Gammaproteobacteria</taxon>
        <taxon>Moraxellales</taxon>
        <taxon>Moraxellaceae</taxon>
        <taxon>Acinetobacter</taxon>
    </lineage>
</organism>
<dbReference type="eggNOG" id="ENOG503307B">
    <property type="taxonomic scope" value="Bacteria"/>
</dbReference>
<sequence length="301" mass="34805">MSNLTQNFLNPNNQPLVIGEFTIRQDDEGRYCLNDFHKASGGLDKHSPFRFMRIEQTKELIEEIEKYTQTPEMVLGENSQTSNMRSAAKVIHGGNNRGTYVVKELVYSYAMWISAKFHLMVIRAYDSLVMQWKINDRQSISPEQCGILYNIVHTRAGGNQSLIKQMWSRLKNHFKYSASYRELRAIHFEDAKHYLEVMDLKGNTGKHESKTPSSSNRLEDLAYNVSMNMLWASGWWLCYRDAIQLLNPQMFSEIEDRFKSGSTYACLILGGEKSKETNARIAGVFPFNVPVRDRCALLRYK</sequence>
<dbReference type="AlphaFoldDB" id="R9B219"/>
<feature type="domain" description="KilA-N" evidence="1">
    <location>
        <begin position="10"/>
        <end position="128"/>
    </location>
</feature>